<dbReference type="Gene3D" id="2.30.30.140">
    <property type="match status" value="1"/>
</dbReference>
<dbReference type="SUPFAM" id="SSF159127">
    <property type="entry name" value="HupF/HypC-like"/>
    <property type="match status" value="1"/>
</dbReference>
<name>A0ABS4U4T8_9CORY</name>
<dbReference type="PANTHER" id="PTHR35177">
    <property type="entry name" value="HYDROGENASE MATURATION FACTOR HYBG"/>
    <property type="match status" value="1"/>
</dbReference>
<gene>
    <name evidence="2" type="ORF">JOF33_000371</name>
</gene>
<comment type="caution">
    <text evidence="2">The sequence shown here is derived from an EMBL/GenBank/DDBJ whole genome shotgun (WGS) entry which is preliminary data.</text>
</comment>
<dbReference type="NCBIfam" id="TIGR00074">
    <property type="entry name" value="hypC_hupF"/>
    <property type="match status" value="1"/>
</dbReference>
<keyword evidence="3" id="KW-1185">Reference proteome</keyword>
<comment type="similarity">
    <text evidence="1">Belongs to the HupF/HypC family.</text>
</comment>
<organism evidence="2 3">
    <name type="scientific">Corynebacterium freneyi</name>
    <dbReference type="NCBI Taxonomy" id="134034"/>
    <lineage>
        <taxon>Bacteria</taxon>
        <taxon>Bacillati</taxon>
        <taxon>Actinomycetota</taxon>
        <taxon>Actinomycetes</taxon>
        <taxon>Mycobacteriales</taxon>
        <taxon>Corynebacteriaceae</taxon>
        <taxon>Corynebacterium</taxon>
    </lineage>
</organism>
<dbReference type="InterPro" id="IPR001109">
    <property type="entry name" value="Hydrogenase_HupF/HypC"/>
</dbReference>
<dbReference type="Proteomes" id="UP001519305">
    <property type="component" value="Unassembled WGS sequence"/>
</dbReference>
<dbReference type="EMBL" id="JAGINY010000001">
    <property type="protein sequence ID" value="MBP2331672.1"/>
    <property type="molecule type" value="Genomic_DNA"/>
</dbReference>
<sequence length="93" mass="10008">MENVMCLGIPAQIVDIPDPSRAKVAISGVERMIATDLLLDEALAVGDWVLVHVGFALSKIDEEEAALTLTQIERLGGDVLADEVDSFTTSRIE</sequence>
<reference evidence="2 3" key="1">
    <citation type="submission" date="2021-03" db="EMBL/GenBank/DDBJ databases">
        <title>Sequencing the genomes of 1000 actinobacteria strains.</title>
        <authorList>
            <person name="Klenk H.-P."/>
        </authorList>
    </citation>
    <scope>NUCLEOTIDE SEQUENCE [LARGE SCALE GENOMIC DNA]</scope>
    <source>
        <strain evidence="2 3">DSM 44506</strain>
    </source>
</reference>
<protein>
    <submittedName>
        <fullName evidence="2">Hydrogenase expression/formation protein HypC</fullName>
    </submittedName>
</protein>
<dbReference type="PRINTS" id="PR00445">
    <property type="entry name" value="HUPFHYPC"/>
</dbReference>
<proteinExistence type="inferred from homology"/>
<evidence type="ECO:0000313" key="3">
    <source>
        <dbReference type="Proteomes" id="UP001519305"/>
    </source>
</evidence>
<dbReference type="PANTHER" id="PTHR35177:SF2">
    <property type="entry name" value="HYDROGENASE MATURATION FACTOR HYBG"/>
    <property type="match status" value="1"/>
</dbReference>
<accession>A0ABS4U4T8</accession>
<evidence type="ECO:0000313" key="2">
    <source>
        <dbReference type="EMBL" id="MBP2331672.1"/>
    </source>
</evidence>
<dbReference type="Pfam" id="PF01455">
    <property type="entry name" value="HupF_HypC"/>
    <property type="match status" value="1"/>
</dbReference>
<evidence type="ECO:0000256" key="1">
    <source>
        <dbReference type="ARBA" id="ARBA00006018"/>
    </source>
</evidence>